<protein>
    <recommendedName>
        <fullName evidence="3">XRE family transcriptional regulator</fullName>
    </recommendedName>
</protein>
<dbReference type="EMBL" id="JAFIRR010000236">
    <property type="protein sequence ID" value="MCO6419843.1"/>
    <property type="molecule type" value="Genomic_DNA"/>
</dbReference>
<organism evidence="1 2">
    <name type="scientific">Siccirubricoccus soli</name>
    <dbReference type="NCBI Taxonomy" id="2899147"/>
    <lineage>
        <taxon>Bacteria</taxon>
        <taxon>Pseudomonadati</taxon>
        <taxon>Pseudomonadota</taxon>
        <taxon>Alphaproteobacteria</taxon>
        <taxon>Acetobacterales</taxon>
        <taxon>Roseomonadaceae</taxon>
        <taxon>Siccirubricoccus</taxon>
    </lineage>
</organism>
<dbReference type="RefSeq" id="WP_252956521.1">
    <property type="nucleotide sequence ID" value="NZ_JAFIRR010000236.1"/>
</dbReference>
<keyword evidence="2" id="KW-1185">Reference proteome</keyword>
<evidence type="ECO:0000313" key="2">
    <source>
        <dbReference type="Proteomes" id="UP001523392"/>
    </source>
</evidence>
<dbReference type="Proteomes" id="UP001523392">
    <property type="component" value="Unassembled WGS sequence"/>
</dbReference>
<proteinExistence type="predicted"/>
<evidence type="ECO:0008006" key="3">
    <source>
        <dbReference type="Google" id="ProtNLM"/>
    </source>
</evidence>
<name>A0ABT1DD29_9PROT</name>
<sequence>MTLLVGSTVAADRSDPSLVRLVAKAWALREALVSSKAPSLTAFAAEQGVSQSYATRLVRLAWLAPDIVEAILDGRQPAGLTASGLMRDTHIPLDWQEQRKVLGFV</sequence>
<dbReference type="SUPFAM" id="SSF109709">
    <property type="entry name" value="KorB DNA-binding domain-like"/>
    <property type="match status" value="1"/>
</dbReference>
<accession>A0ABT1DD29</accession>
<evidence type="ECO:0000313" key="1">
    <source>
        <dbReference type="EMBL" id="MCO6419843.1"/>
    </source>
</evidence>
<comment type="caution">
    <text evidence="1">The sequence shown here is derived from an EMBL/GenBank/DDBJ whole genome shotgun (WGS) entry which is preliminary data.</text>
</comment>
<reference evidence="1 2" key="1">
    <citation type="submission" date="2021-12" db="EMBL/GenBank/DDBJ databases">
        <title>Siccirubricoccus leaddurans sp. nov., a high concentration Zn2+ tolerance bacterium.</title>
        <authorList>
            <person name="Cao Y."/>
        </authorList>
    </citation>
    <scope>NUCLEOTIDE SEQUENCE [LARGE SCALE GENOMIC DNA]</scope>
    <source>
        <strain evidence="1 2">KC 17139</strain>
    </source>
</reference>
<gene>
    <name evidence="1" type="ORF">JYK14_27315</name>
</gene>